<sequence length="404" mass="46687">MREKIKAELDKMESQGVIRRIEEPTNWVSSLTYVTKRDNTIRVCLDPRALNKALIRPYHQIPTVKELNHRFAGAKFFSKLDAKLTYNKGSDNILADGLSRLPSPGNSDPIELDVRVDTVRFSSDRIEQLRNCTTADPLLNQLRETIITGWPETIKQLPTDIRVFWGLRDQLSIDDGLILKGQQIVIPQTLQDILKQLHTAHLGQEKTKFLAKDTVYWVNINRDIEQFTKSCSICQQHKPSQMQEPLMQHDIPTKPWDIVGTDLFDLHGSQWLIIANYYSKYPVVKHLPAHSPSSVTVNTTRQVFAEFGIPSKVVSDNGPHFSSHLYREFAKEWGFHHETTSPRRPQGNGFRERQIRTVKNILKKKAKKWEQRLKLCCCTGAVLQFQAPYQVLHNYSWVDEFNLH</sequence>
<dbReference type="PANTHER" id="PTHR37984">
    <property type="entry name" value="PROTEIN CBG26694"/>
    <property type="match status" value="1"/>
</dbReference>
<dbReference type="InterPro" id="IPR036397">
    <property type="entry name" value="RNaseH_sf"/>
</dbReference>
<dbReference type="InterPro" id="IPR050951">
    <property type="entry name" value="Retrovirus_Pol_polyprotein"/>
</dbReference>
<dbReference type="FunFam" id="3.30.420.10:FF:000063">
    <property type="entry name" value="Retrovirus-related Pol polyprotein from transposon 297-like Protein"/>
    <property type="match status" value="1"/>
</dbReference>
<dbReference type="Gene3D" id="3.30.420.10">
    <property type="entry name" value="Ribonuclease H-like superfamily/Ribonuclease H"/>
    <property type="match status" value="1"/>
</dbReference>
<gene>
    <name evidence="2" type="ORF">SPHA_18394</name>
</gene>
<dbReference type="SUPFAM" id="SSF53098">
    <property type="entry name" value="Ribonuclease H-like"/>
    <property type="match status" value="1"/>
</dbReference>
<reference evidence="2" key="1">
    <citation type="submission" date="2021-01" db="EMBL/GenBank/DDBJ databases">
        <authorList>
            <person name="Li R."/>
            <person name="Bekaert M."/>
        </authorList>
    </citation>
    <scope>NUCLEOTIDE SEQUENCE</scope>
    <source>
        <strain evidence="2">Farmed</strain>
    </source>
</reference>
<evidence type="ECO:0000259" key="1">
    <source>
        <dbReference type="PROSITE" id="PS50994"/>
    </source>
</evidence>
<dbReference type="GO" id="GO:0015074">
    <property type="term" value="P:DNA integration"/>
    <property type="evidence" value="ECO:0007669"/>
    <property type="project" value="InterPro"/>
</dbReference>
<dbReference type="Gene3D" id="1.10.340.70">
    <property type="match status" value="1"/>
</dbReference>
<dbReference type="EMBL" id="CAHIKZ030000665">
    <property type="protein sequence ID" value="CAE1232164.1"/>
    <property type="molecule type" value="Genomic_DNA"/>
</dbReference>
<dbReference type="FunFam" id="1.10.340.70:FF:000003">
    <property type="entry name" value="Protein CBG25708"/>
    <property type="match status" value="1"/>
</dbReference>
<dbReference type="InterPro" id="IPR012337">
    <property type="entry name" value="RNaseH-like_sf"/>
</dbReference>
<dbReference type="InterPro" id="IPR043502">
    <property type="entry name" value="DNA/RNA_pol_sf"/>
</dbReference>
<keyword evidence="3" id="KW-1185">Reference proteome</keyword>
<comment type="caution">
    <text evidence="2">The sequence shown here is derived from an EMBL/GenBank/DDBJ whole genome shotgun (WGS) entry which is preliminary data.</text>
</comment>
<name>A0A812BH00_ACAPH</name>
<evidence type="ECO:0000313" key="2">
    <source>
        <dbReference type="EMBL" id="CAE1232164.1"/>
    </source>
</evidence>
<accession>A0A812BH00</accession>
<dbReference type="GO" id="GO:0003676">
    <property type="term" value="F:nucleic acid binding"/>
    <property type="evidence" value="ECO:0007669"/>
    <property type="project" value="InterPro"/>
</dbReference>
<dbReference type="Proteomes" id="UP000597762">
    <property type="component" value="Unassembled WGS sequence"/>
</dbReference>
<dbReference type="PROSITE" id="PS50994">
    <property type="entry name" value="INTEGRASE"/>
    <property type="match status" value="1"/>
</dbReference>
<dbReference type="OrthoDB" id="6154438at2759"/>
<dbReference type="Pfam" id="PF00665">
    <property type="entry name" value="rve"/>
    <property type="match status" value="1"/>
</dbReference>
<dbReference type="PANTHER" id="PTHR37984:SF7">
    <property type="entry name" value="INTEGRASE CATALYTIC DOMAIN-CONTAINING PROTEIN"/>
    <property type="match status" value="1"/>
</dbReference>
<protein>
    <recommendedName>
        <fullName evidence="1">Integrase catalytic domain-containing protein</fullName>
    </recommendedName>
</protein>
<dbReference type="AlphaFoldDB" id="A0A812BH00"/>
<organism evidence="2 3">
    <name type="scientific">Acanthosepion pharaonis</name>
    <name type="common">Pharaoh cuttlefish</name>
    <name type="synonym">Sepia pharaonis</name>
    <dbReference type="NCBI Taxonomy" id="158019"/>
    <lineage>
        <taxon>Eukaryota</taxon>
        <taxon>Metazoa</taxon>
        <taxon>Spiralia</taxon>
        <taxon>Lophotrochozoa</taxon>
        <taxon>Mollusca</taxon>
        <taxon>Cephalopoda</taxon>
        <taxon>Coleoidea</taxon>
        <taxon>Decapodiformes</taxon>
        <taxon>Sepiida</taxon>
        <taxon>Sepiina</taxon>
        <taxon>Sepiidae</taxon>
        <taxon>Acanthosepion</taxon>
    </lineage>
</organism>
<dbReference type="InterPro" id="IPR041588">
    <property type="entry name" value="Integrase_H2C2"/>
</dbReference>
<evidence type="ECO:0000313" key="3">
    <source>
        <dbReference type="Proteomes" id="UP000597762"/>
    </source>
</evidence>
<proteinExistence type="predicted"/>
<dbReference type="InterPro" id="IPR001584">
    <property type="entry name" value="Integrase_cat-core"/>
</dbReference>
<dbReference type="Gene3D" id="3.10.10.10">
    <property type="entry name" value="HIV Type 1 Reverse Transcriptase, subunit A, domain 1"/>
    <property type="match status" value="1"/>
</dbReference>
<dbReference type="Pfam" id="PF17921">
    <property type="entry name" value="Integrase_H2C2"/>
    <property type="match status" value="1"/>
</dbReference>
<dbReference type="SUPFAM" id="SSF56672">
    <property type="entry name" value="DNA/RNA polymerases"/>
    <property type="match status" value="1"/>
</dbReference>
<feature type="domain" description="Integrase catalytic" evidence="1">
    <location>
        <begin position="251"/>
        <end position="404"/>
    </location>
</feature>